<evidence type="ECO:0000256" key="1">
    <source>
        <dbReference type="SAM" id="SignalP"/>
    </source>
</evidence>
<dbReference type="SUPFAM" id="SSF52096">
    <property type="entry name" value="ClpP/crotonase"/>
    <property type="match status" value="1"/>
</dbReference>
<dbReference type="EMBL" id="PDUD01000036">
    <property type="protein sequence ID" value="PHN02812.1"/>
    <property type="molecule type" value="Genomic_DNA"/>
</dbReference>
<dbReference type="Proteomes" id="UP000223913">
    <property type="component" value="Unassembled WGS sequence"/>
</dbReference>
<evidence type="ECO:0000259" key="2">
    <source>
        <dbReference type="Pfam" id="PF03572"/>
    </source>
</evidence>
<dbReference type="InterPro" id="IPR005151">
    <property type="entry name" value="Tail-specific_protease"/>
</dbReference>
<feature type="signal peptide" evidence="1">
    <location>
        <begin position="1"/>
        <end position="28"/>
    </location>
</feature>
<dbReference type="Pfam" id="PF03572">
    <property type="entry name" value="Peptidase_S41"/>
    <property type="match status" value="1"/>
</dbReference>
<name>A0A2D0N2N6_FLAN2</name>
<protein>
    <recommendedName>
        <fullName evidence="2">Tail specific protease domain-containing protein</fullName>
    </recommendedName>
</protein>
<dbReference type="Gene3D" id="3.90.226.10">
    <property type="entry name" value="2-enoyl-CoA Hydratase, Chain A, domain 1"/>
    <property type="match status" value="1"/>
</dbReference>
<evidence type="ECO:0000313" key="4">
    <source>
        <dbReference type="Proteomes" id="UP000223913"/>
    </source>
</evidence>
<dbReference type="GO" id="GO:0008236">
    <property type="term" value="F:serine-type peptidase activity"/>
    <property type="evidence" value="ECO:0007669"/>
    <property type="project" value="InterPro"/>
</dbReference>
<dbReference type="AlphaFoldDB" id="A0A2D0N2N6"/>
<feature type="chain" id="PRO_5012293796" description="Tail specific protease domain-containing protein" evidence="1">
    <location>
        <begin position="29"/>
        <end position="603"/>
    </location>
</feature>
<gene>
    <name evidence="3" type="ORF">CRP01_29980</name>
</gene>
<dbReference type="GO" id="GO:0004175">
    <property type="term" value="F:endopeptidase activity"/>
    <property type="evidence" value="ECO:0007669"/>
    <property type="project" value="TreeGrafter"/>
</dbReference>
<dbReference type="PANTHER" id="PTHR32060">
    <property type="entry name" value="TAIL-SPECIFIC PROTEASE"/>
    <property type="match status" value="1"/>
</dbReference>
<proteinExistence type="predicted"/>
<dbReference type="PANTHER" id="PTHR32060:SF30">
    <property type="entry name" value="CARBOXY-TERMINAL PROCESSING PROTEASE CTPA"/>
    <property type="match status" value="1"/>
</dbReference>
<organism evidence="3 4">
    <name type="scientific">Flavilitoribacter nigricans (strain ATCC 23147 / DSM 23189 / NBRC 102662 / NCIMB 1420 / SS-2)</name>
    <name type="common">Lewinella nigricans</name>
    <dbReference type="NCBI Taxonomy" id="1122177"/>
    <lineage>
        <taxon>Bacteria</taxon>
        <taxon>Pseudomonadati</taxon>
        <taxon>Bacteroidota</taxon>
        <taxon>Saprospiria</taxon>
        <taxon>Saprospirales</taxon>
        <taxon>Lewinellaceae</taxon>
        <taxon>Flavilitoribacter</taxon>
    </lineage>
</organism>
<comment type="caution">
    <text evidence="3">The sequence shown here is derived from an EMBL/GenBank/DDBJ whole genome shotgun (WGS) entry which is preliminary data.</text>
</comment>
<dbReference type="OrthoDB" id="5379939at2"/>
<feature type="domain" description="Tail specific protease" evidence="2">
    <location>
        <begin position="367"/>
        <end position="576"/>
    </location>
</feature>
<keyword evidence="4" id="KW-1185">Reference proteome</keyword>
<accession>A0A2D0N2N6</accession>
<reference evidence="3 4" key="1">
    <citation type="submission" date="2017-10" db="EMBL/GenBank/DDBJ databases">
        <title>The draft genome sequence of Lewinella nigricans NBRC 102662.</title>
        <authorList>
            <person name="Wang K."/>
        </authorList>
    </citation>
    <scope>NUCLEOTIDE SEQUENCE [LARGE SCALE GENOMIC DNA]</scope>
    <source>
        <strain evidence="3 4">NBRC 102662</strain>
    </source>
</reference>
<dbReference type="GO" id="GO:0007165">
    <property type="term" value="P:signal transduction"/>
    <property type="evidence" value="ECO:0007669"/>
    <property type="project" value="TreeGrafter"/>
</dbReference>
<dbReference type="GO" id="GO:0006508">
    <property type="term" value="P:proteolysis"/>
    <property type="evidence" value="ECO:0007669"/>
    <property type="project" value="InterPro"/>
</dbReference>
<dbReference type="InterPro" id="IPR029045">
    <property type="entry name" value="ClpP/crotonase-like_dom_sf"/>
</dbReference>
<evidence type="ECO:0000313" key="3">
    <source>
        <dbReference type="EMBL" id="PHN02812.1"/>
    </source>
</evidence>
<dbReference type="GO" id="GO:0030288">
    <property type="term" value="C:outer membrane-bounded periplasmic space"/>
    <property type="evidence" value="ECO:0007669"/>
    <property type="project" value="TreeGrafter"/>
</dbReference>
<keyword evidence="1" id="KW-0732">Signal</keyword>
<sequence length="603" mass="68894">MMNMTVLRSRFSLWFMLTAMLCGHSVSSQIRQIDFAVKVPSPKGPASIGVRGDLAPLSWEQTFFLTDEDGDGIFTGSLQLETDKPVLQYKFVKNDTEFELNGDDNRQMKLDRDQLTVEATFDIHNWLSPAELQQIRFSPAAIREDIAVLQQALATIHPNLHRYITEAELEAAYQKLEQNMLAENDLPGAYKHITRFIAGIQCSHTITNPWNQPSLIKQALFYQPDRLPVTFNIMDGRIFIDKNASGEERLRRGVEVLTINGIPVREILERLLPYISADGGNDARRWYSLQLNGREKFEYFDILFPLEFPVGDRLELSVMDHPSGTSFKTEVRTLPKSERNRILRERYPDFTQTDDELWSFSWLREEVAYLRLGTFVTWHMEMDWEKFLEEAFQELSSRPDAQLIIDIRNNIGGADAVYKFILQRLLQKPVTMHNPAMKTAFQRIPDDLRPYINTWDDSVFDLGKKVVQQADGNYLSKPVSGREQQFKPDKNAFKGKTYLITNAANSSATHYMATYMKKYHLGTLVGRTTGGNQRGMNGGMIFFTKLPNTQIEVDIPIFGSYTPDGAPDGGIVPDIPINWTVEDLISGNDPDLNTILKLIDRGQ</sequence>